<dbReference type="PANTHER" id="PTHR22937">
    <property type="entry name" value="E3 UBIQUITIN-PROTEIN LIGASE RNF165"/>
    <property type="match status" value="1"/>
</dbReference>
<dbReference type="PANTHER" id="PTHR22937:SF65">
    <property type="entry name" value="E3 UBIQUITIN-PROTEIN LIGASE ARK2C"/>
    <property type="match status" value="1"/>
</dbReference>
<feature type="domain" description="RING-type" evidence="11">
    <location>
        <begin position="1360"/>
        <end position="1401"/>
    </location>
</feature>
<dbReference type="GO" id="GO:0008270">
    <property type="term" value="F:zinc ion binding"/>
    <property type="evidence" value="ECO:0007669"/>
    <property type="project" value="UniProtKB-KW"/>
</dbReference>
<evidence type="ECO:0000256" key="4">
    <source>
        <dbReference type="ARBA" id="ARBA00022723"/>
    </source>
</evidence>
<evidence type="ECO:0000256" key="9">
    <source>
        <dbReference type="SAM" id="Coils"/>
    </source>
</evidence>
<keyword evidence="9" id="KW-0175">Coiled coil</keyword>
<evidence type="ECO:0000256" key="10">
    <source>
        <dbReference type="SAM" id="MobiDB-lite"/>
    </source>
</evidence>
<dbReference type="Proteomes" id="UP000186817">
    <property type="component" value="Unassembled WGS sequence"/>
</dbReference>
<feature type="region of interest" description="Disordered" evidence="10">
    <location>
        <begin position="327"/>
        <end position="355"/>
    </location>
</feature>
<comment type="catalytic activity">
    <reaction evidence="1">
        <text>S-ubiquitinyl-[E2 ubiquitin-conjugating enzyme]-L-cysteine + [acceptor protein]-L-lysine = [E2 ubiquitin-conjugating enzyme]-L-cysteine + N(6)-ubiquitinyl-[acceptor protein]-L-lysine.</text>
        <dbReference type="EC" id="2.3.2.27"/>
    </reaction>
</comment>
<comment type="caution">
    <text evidence="12">The sequence shown here is derived from an EMBL/GenBank/DDBJ whole genome shotgun (WGS) entry which is preliminary data.</text>
</comment>
<keyword evidence="5 8" id="KW-0863">Zinc-finger</keyword>
<evidence type="ECO:0000313" key="12">
    <source>
        <dbReference type="EMBL" id="OLP97737.1"/>
    </source>
</evidence>
<evidence type="ECO:0000259" key="11">
    <source>
        <dbReference type="PROSITE" id="PS50089"/>
    </source>
</evidence>
<evidence type="ECO:0000313" key="13">
    <source>
        <dbReference type="Proteomes" id="UP000186817"/>
    </source>
</evidence>
<feature type="coiled-coil region" evidence="9">
    <location>
        <begin position="686"/>
        <end position="720"/>
    </location>
</feature>
<evidence type="ECO:0000256" key="7">
    <source>
        <dbReference type="ARBA" id="ARBA00022833"/>
    </source>
</evidence>
<dbReference type="EMBL" id="LSRX01000423">
    <property type="protein sequence ID" value="OLP97737.1"/>
    <property type="molecule type" value="Genomic_DNA"/>
</dbReference>
<evidence type="ECO:0000256" key="2">
    <source>
        <dbReference type="ARBA" id="ARBA00012483"/>
    </source>
</evidence>
<dbReference type="InterPro" id="IPR013083">
    <property type="entry name" value="Znf_RING/FYVE/PHD"/>
</dbReference>
<keyword evidence="3" id="KW-0808">Transferase</keyword>
<gene>
    <name evidence="12" type="primary">rnf12-b</name>
    <name evidence="12" type="ORF">AK812_SmicGene19900</name>
</gene>
<feature type="region of interest" description="Disordered" evidence="10">
    <location>
        <begin position="1224"/>
        <end position="1260"/>
    </location>
</feature>
<dbReference type="OrthoDB" id="429058at2759"/>
<sequence>MHQQDVRKQLQGGSDLLSCFTEEKLHLVAPKPETVRLRFRNVPEGYTSALMKVILVMASRVFGARALQKKSAVRQSPGSQALFTDEELARILQDSSPTYTEAESRTDVQDMTDEAKETNRGMALIKHPGSSLVPLGDMHGLNGWVPADMDRHAEGDPSAQLSSSSATQPHSAGSCDPCIFLGTSAGCWRDDCPFCHVHLFRMGVNPERPGKQIRMRLKRTLDTILRSRENSPDRVHDELQRFARRSGFARNMIRGLFEREEDPDEKVQGGSTTTSRSIAGLHAQPVPGVCILDYGFDFDAFLNGVLLFDSSGVRLQVPEELARMLQEQENAGGRSRTNPETSPLSLPDESPPLQRRTSRSFYLGDICERWPQFIAVASSGAFFGCCAGYLIWELPPPRPPRLFASFSDFLAMAGATVLALQPFEDDASSCSGAQEEAMMQDFVRLHMMSMLQPFAERVQVLQEQLRLHGEALREREEKAEQHEGRLVRQEMQISSLLTSEKDFADQLEKAQLEVAAVKKERNRLEGNHEITKAAVARLRDDVTAVQGALDDLSHAVKESSSRTASCQSDLPEVERRLTERFDTRLDKQGRACKDLNERMAEIQKQCQQAKTLSEKANLNTSQFTSRLDASKKDAAANVAGLQKEMAEVQEVVQGFHEAVQSQSKDLGTLDREVQHLRTWTEQLKELKSLQEEQAAVQADVQDLARRLSAADRSLAELAARPNDEGETCREEIRLLQQRIDQNIAEVQRGKDAQKAQLDLLGSASNRLEDLEAEVPQLRGQVAQATNEVEGFTAWQSETGEALRSLQRDLRATEAQSAQTKAGLTALTRSHEDLQQEQTGSRETLGKLGVAWKVSFAVGDFPKVIEGGSVQKPLIVSCHSFADDPQLSSDMLLEIIAHVSSLGFPWTVCGHVQAPAHEQSVAAVLGTALVRNLDDASSGALRAAGPARRRRLDFGISGLGLPPSSFFAAAQCPRALVTTWLWDIALMGSKSHSCRVFHGTDVLGLTRDQVAERFDSEIATMRPTWRTLSAQLDDPACETPAGSRSCLVLRASLDEAPPARLAHLARHPEVEGLFGEVVQDQQALRHHFEELWTLNLITDNWLALQFDRLSRWQDRMKVSAHAQEPLAKADFVLRTTIEALMENMPAAEPAHVELDWVYRLGQTPVAWTTCRISLLNKAEGGYRPIGLCSRLDLLNKYFSGLGKGLKEAHHQIVGCDAPLLPKTGGDSQHALPPLVPRTPRTARNSLPSPRPGEAPRDQRKARELHRLQAASMFHCSQAVTWICTCGGAIFGHMASNDTVPFHGQPAFLPRRGTSMQDSDDDEDDCYRGVDHEVIEGHTIGHTFHGASSTSGRGGNDEHLKCMVCMEEFRDGEALRSLPCLHRYHQRCIDQWLSRNPECPICKQDITAPQNMNPIWMPWITSVQDVQPPDGITHQLCVRQPDQYLIRVAKNPPAFQMTVESRQLALSWPSVLIARAHRGLFPMSLQVPALKSVTRSSGFVEASRTGASSDFQVSSALGCVRDLLCREPQQKFQRGLREPAGNAIPRRAFDRQRMAPPEPQTSGDFAAKRHLTRVPTISSVSTADSNNTNLPVKNTFIDLDIGRPPSLDGFFSERLIRSAPGSKIEEVPDEPPKEAFDAPPVLRLAEALTFSGLQSSLQSKQPSYSLGSEGHNAGECHPCAFYWKDKGCSSGSECNFCHLCGQGLWYCGGGDDDDAGDGGDNDDD</sequence>
<dbReference type="InterPro" id="IPR001841">
    <property type="entry name" value="Znf_RING"/>
</dbReference>
<dbReference type="EC" id="2.3.2.27" evidence="2"/>
<feature type="coiled-coil region" evidence="9">
    <location>
        <begin position="472"/>
        <end position="527"/>
    </location>
</feature>
<evidence type="ECO:0000256" key="8">
    <source>
        <dbReference type="PROSITE-ProRule" id="PRU00175"/>
    </source>
</evidence>
<feature type="coiled-coil region" evidence="9">
    <location>
        <begin position="585"/>
        <end position="651"/>
    </location>
</feature>
<evidence type="ECO:0000256" key="5">
    <source>
        <dbReference type="ARBA" id="ARBA00022771"/>
    </source>
</evidence>
<dbReference type="SMART" id="SM00184">
    <property type="entry name" value="RING"/>
    <property type="match status" value="1"/>
</dbReference>
<organism evidence="12 13">
    <name type="scientific">Symbiodinium microadriaticum</name>
    <name type="common">Dinoflagellate</name>
    <name type="synonym">Zooxanthella microadriatica</name>
    <dbReference type="NCBI Taxonomy" id="2951"/>
    <lineage>
        <taxon>Eukaryota</taxon>
        <taxon>Sar</taxon>
        <taxon>Alveolata</taxon>
        <taxon>Dinophyceae</taxon>
        <taxon>Suessiales</taxon>
        <taxon>Symbiodiniaceae</taxon>
        <taxon>Symbiodinium</taxon>
    </lineage>
</organism>
<protein>
    <recommendedName>
        <fullName evidence="2">RING-type E3 ubiquitin transferase</fullName>
        <ecNumber evidence="2">2.3.2.27</ecNumber>
    </recommendedName>
</protein>
<evidence type="ECO:0000256" key="6">
    <source>
        <dbReference type="ARBA" id="ARBA00022786"/>
    </source>
</evidence>
<dbReference type="Gene3D" id="3.30.40.10">
    <property type="entry name" value="Zinc/RING finger domain, C3HC4 (zinc finger)"/>
    <property type="match status" value="1"/>
</dbReference>
<name>A0A1Q9DRD0_SYMMI</name>
<keyword evidence="7" id="KW-0862">Zinc</keyword>
<dbReference type="Pfam" id="PF13639">
    <property type="entry name" value="zf-RING_2"/>
    <property type="match status" value="1"/>
</dbReference>
<feature type="coiled-coil region" evidence="9">
    <location>
        <begin position="760"/>
        <end position="787"/>
    </location>
</feature>
<dbReference type="InterPro" id="IPR045191">
    <property type="entry name" value="MBR1/2-like"/>
</dbReference>
<keyword evidence="4" id="KW-0479">Metal-binding</keyword>
<evidence type="ECO:0000256" key="1">
    <source>
        <dbReference type="ARBA" id="ARBA00000900"/>
    </source>
</evidence>
<feature type="compositionally biased region" description="Low complexity" evidence="10">
    <location>
        <begin position="339"/>
        <end position="353"/>
    </location>
</feature>
<feature type="region of interest" description="Disordered" evidence="10">
    <location>
        <begin position="147"/>
        <end position="168"/>
    </location>
</feature>
<reference evidence="12 13" key="1">
    <citation type="submission" date="2016-02" db="EMBL/GenBank/DDBJ databases">
        <title>Genome analysis of coral dinoflagellate symbionts highlights evolutionary adaptations to a symbiotic lifestyle.</title>
        <authorList>
            <person name="Aranda M."/>
            <person name="Li Y."/>
            <person name="Liew Y.J."/>
            <person name="Baumgarten S."/>
            <person name="Simakov O."/>
            <person name="Wilson M."/>
            <person name="Piel J."/>
            <person name="Ashoor H."/>
            <person name="Bougouffa S."/>
            <person name="Bajic V.B."/>
            <person name="Ryu T."/>
            <person name="Ravasi T."/>
            <person name="Bayer T."/>
            <person name="Micklem G."/>
            <person name="Kim H."/>
            <person name="Bhak J."/>
            <person name="Lajeunesse T.C."/>
            <person name="Voolstra C.R."/>
        </authorList>
    </citation>
    <scope>NUCLEOTIDE SEQUENCE [LARGE SCALE GENOMIC DNA]</scope>
    <source>
        <strain evidence="12 13">CCMP2467</strain>
    </source>
</reference>
<dbReference type="PROSITE" id="PS50089">
    <property type="entry name" value="ZF_RING_2"/>
    <property type="match status" value="1"/>
</dbReference>
<keyword evidence="6" id="KW-0833">Ubl conjugation pathway</keyword>
<dbReference type="SUPFAM" id="SSF57850">
    <property type="entry name" value="RING/U-box"/>
    <property type="match status" value="1"/>
</dbReference>
<evidence type="ECO:0000256" key="3">
    <source>
        <dbReference type="ARBA" id="ARBA00022679"/>
    </source>
</evidence>
<accession>A0A1Q9DRD0</accession>
<keyword evidence="13" id="KW-1185">Reference proteome</keyword>
<dbReference type="GO" id="GO:0061630">
    <property type="term" value="F:ubiquitin protein ligase activity"/>
    <property type="evidence" value="ECO:0007669"/>
    <property type="project" value="UniProtKB-EC"/>
</dbReference>
<proteinExistence type="predicted"/>
<feature type="compositionally biased region" description="Polar residues" evidence="10">
    <location>
        <begin position="159"/>
        <end position="168"/>
    </location>
</feature>